<evidence type="ECO:0000313" key="10">
    <source>
        <dbReference type="EMBL" id="MEK9500961.1"/>
    </source>
</evidence>
<evidence type="ECO:0000256" key="5">
    <source>
        <dbReference type="ARBA" id="ARBA00022755"/>
    </source>
</evidence>
<feature type="active site" description="Nucleophile" evidence="7">
    <location>
        <position position="23"/>
    </location>
</feature>
<reference evidence="10 11" key="1">
    <citation type="submission" date="2024-02" db="EMBL/GenBank/DDBJ databases">
        <title>A novel Gemmatimonadota bacterium.</title>
        <authorList>
            <person name="Du Z.-J."/>
            <person name="Ye Y.-Q."/>
        </authorList>
    </citation>
    <scope>NUCLEOTIDE SEQUENCE [LARGE SCALE GENOMIC DNA]</scope>
    <source>
        <strain evidence="10 11">DH-20</strain>
    </source>
</reference>
<evidence type="ECO:0000256" key="2">
    <source>
        <dbReference type="ARBA" id="ARBA00010138"/>
    </source>
</evidence>
<comment type="catalytic activity">
    <reaction evidence="7 8">
        <text>5-phospho-beta-D-ribosylamine + L-glutamate + diphosphate = 5-phospho-alpha-D-ribose 1-diphosphate + L-glutamine + H2O</text>
        <dbReference type="Rhea" id="RHEA:14905"/>
        <dbReference type="ChEBI" id="CHEBI:15377"/>
        <dbReference type="ChEBI" id="CHEBI:29985"/>
        <dbReference type="ChEBI" id="CHEBI:33019"/>
        <dbReference type="ChEBI" id="CHEBI:58017"/>
        <dbReference type="ChEBI" id="CHEBI:58359"/>
        <dbReference type="ChEBI" id="CHEBI:58681"/>
        <dbReference type="EC" id="2.4.2.14"/>
    </reaction>
</comment>
<dbReference type="SUPFAM" id="SSF56235">
    <property type="entry name" value="N-terminal nucleophile aminohydrolases (Ntn hydrolases)"/>
    <property type="match status" value="1"/>
</dbReference>
<dbReference type="PROSITE" id="PS51278">
    <property type="entry name" value="GATASE_TYPE_2"/>
    <property type="match status" value="1"/>
</dbReference>
<feature type="binding site" evidence="7">
    <location>
        <position position="259"/>
    </location>
    <ligand>
        <name>[4Fe-4S] cluster</name>
        <dbReference type="ChEBI" id="CHEBI:49883"/>
    </ligand>
</feature>
<dbReference type="GO" id="GO:0004044">
    <property type="term" value="F:amidophosphoribosyltransferase activity"/>
    <property type="evidence" value="ECO:0007669"/>
    <property type="project" value="UniProtKB-EC"/>
</dbReference>
<comment type="similarity">
    <text evidence="2 7 8">In the C-terminal section; belongs to the purine/pyrimidine phosphoribosyltransferase family.</text>
</comment>
<dbReference type="CDD" id="cd00715">
    <property type="entry name" value="GPATase_N"/>
    <property type="match status" value="1"/>
</dbReference>
<keyword evidence="7" id="KW-0411">Iron-sulfur</keyword>
<dbReference type="Proteomes" id="UP001484239">
    <property type="component" value="Unassembled WGS sequence"/>
</dbReference>
<feature type="binding site" evidence="7">
    <location>
        <position position="369"/>
    </location>
    <ligand>
        <name>Mg(2+)</name>
        <dbReference type="ChEBI" id="CHEBI:18420"/>
    </ligand>
</feature>
<dbReference type="PIRSF" id="PIRSF000485">
    <property type="entry name" value="Amd_phspho_trans"/>
    <property type="match status" value="1"/>
</dbReference>
<evidence type="ECO:0000313" key="11">
    <source>
        <dbReference type="Proteomes" id="UP001484239"/>
    </source>
</evidence>
<comment type="pathway">
    <text evidence="1 7 8">Purine metabolism; IMP biosynthesis via de novo pathway; N(1)-(5-phospho-D-ribosyl)glycinamide from 5-phospho-alpha-D-ribose 1-diphosphate: step 1/2.</text>
</comment>
<dbReference type="NCBIfam" id="TIGR01134">
    <property type="entry name" value="purF"/>
    <property type="match status" value="1"/>
</dbReference>
<keyword evidence="7" id="KW-0408">Iron</keyword>
<comment type="cofactor">
    <cofactor evidence="7">
        <name>Mg(2+)</name>
        <dbReference type="ChEBI" id="CHEBI:18420"/>
    </cofactor>
    <text evidence="7">Binds 1 Mg(2+) ion per subunit.</text>
</comment>
<dbReference type="SUPFAM" id="SSF53271">
    <property type="entry name" value="PRTase-like"/>
    <property type="match status" value="1"/>
</dbReference>
<dbReference type="Pfam" id="PF13537">
    <property type="entry name" value="GATase_7"/>
    <property type="match status" value="1"/>
</dbReference>
<evidence type="ECO:0000256" key="3">
    <source>
        <dbReference type="ARBA" id="ARBA00022676"/>
    </source>
</evidence>
<evidence type="ECO:0000256" key="6">
    <source>
        <dbReference type="ARBA" id="ARBA00022962"/>
    </source>
</evidence>
<dbReference type="InterPro" id="IPR005854">
    <property type="entry name" value="PurF"/>
</dbReference>
<organism evidence="10 11">
    <name type="scientific">Gaopeijia maritima</name>
    <dbReference type="NCBI Taxonomy" id="3119007"/>
    <lineage>
        <taxon>Bacteria</taxon>
        <taxon>Pseudomonadati</taxon>
        <taxon>Gemmatimonadota</taxon>
        <taxon>Longimicrobiia</taxon>
        <taxon>Gaopeijiales</taxon>
        <taxon>Gaopeijiaceae</taxon>
        <taxon>Gaopeijia</taxon>
    </lineage>
</organism>
<keyword evidence="6 7" id="KW-0315">Glutamine amidotransferase</keyword>
<evidence type="ECO:0000259" key="9">
    <source>
        <dbReference type="PROSITE" id="PS51278"/>
    </source>
</evidence>
<feature type="binding site" evidence="7">
    <location>
        <position position="455"/>
    </location>
    <ligand>
        <name>[4Fe-4S] cluster</name>
        <dbReference type="ChEBI" id="CHEBI:49883"/>
    </ligand>
</feature>
<dbReference type="Gene3D" id="3.60.20.10">
    <property type="entry name" value="Glutamine Phosphoribosylpyrophosphate, subunit 1, domain 1"/>
    <property type="match status" value="1"/>
</dbReference>
<keyword evidence="7" id="KW-0004">4Fe-4S</keyword>
<comment type="function">
    <text evidence="7">Catalyzes the formation of phosphoribosylamine from phosphoribosylpyrophosphate (PRPP) and glutamine.</text>
</comment>
<name>A0ABU9E8V8_9BACT</name>
<feature type="binding site" evidence="7">
    <location>
        <position position="368"/>
    </location>
    <ligand>
        <name>Mg(2+)</name>
        <dbReference type="ChEBI" id="CHEBI:18420"/>
    </ligand>
</feature>
<proteinExistence type="inferred from homology"/>
<keyword evidence="5 7" id="KW-0658">Purine biosynthesis</keyword>
<keyword evidence="7" id="KW-0460">Magnesium</keyword>
<keyword evidence="4 7" id="KW-0808">Transferase</keyword>
<dbReference type="InterPro" id="IPR029055">
    <property type="entry name" value="Ntn_hydrolases_N"/>
</dbReference>
<evidence type="ECO:0000256" key="4">
    <source>
        <dbReference type="ARBA" id="ARBA00022679"/>
    </source>
</evidence>
<keyword evidence="7" id="KW-0479">Metal-binding</keyword>
<dbReference type="EMBL" id="JBBHLI010000004">
    <property type="protein sequence ID" value="MEK9500961.1"/>
    <property type="molecule type" value="Genomic_DNA"/>
</dbReference>
<dbReference type="CDD" id="cd06223">
    <property type="entry name" value="PRTases_typeI"/>
    <property type="match status" value="1"/>
</dbReference>
<dbReference type="HAMAP" id="MF_01931">
    <property type="entry name" value="PurF"/>
    <property type="match status" value="1"/>
</dbReference>
<feature type="binding site" evidence="7">
    <location>
        <position position="306"/>
    </location>
    <ligand>
        <name>Mg(2+)</name>
        <dbReference type="ChEBI" id="CHEBI:18420"/>
    </ligand>
</feature>
<dbReference type="PANTHER" id="PTHR11907">
    <property type="entry name" value="AMIDOPHOSPHORIBOSYLTRANSFERASE"/>
    <property type="match status" value="1"/>
</dbReference>
<dbReference type="InterPro" id="IPR035584">
    <property type="entry name" value="PurF_N"/>
</dbReference>
<dbReference type="InterPro" id="IPR000836">
    <property type="entry name" value="PRTase_dom"/>
</dbReference>
<evidence type="ECO:0000256" key="7">
    <source>
        <dbReference type="HAMAP-Rule" id="MF_01931"/>
    </source>
</evidence>
<keyword evidence="11" id="KW-1185">Reference proteome</keyword>
<protein>
    <recommendedName>
        <fullName evidence="7">Amidophosphoribosyltransferase</fullName>
        <shortName evidence="7">ATase</shortName>
        <ecNumber evidence="7">2.4.2.14</ecNumber>
    </recommendedName>
    <alternativeName>
        <fullName evidence="7">Glutamine phosphoribosylpyrophosphate amidotransferase</fullName>
        <shortName evidence="7">GPATase</shortName>
    </alternativeName>
</protein>
<feature type="domain" description="Glutamine amidotransferase type-2" evidence="9">
    <location>
        <begin position="23"/>
        <end position="242"/>
    </location>
</feature>
<accession>A0ABU9E8V8</accession>
<dbReference type="RefSeq" id="WP_405276886.1">
    <property type="nucleotide sequence ID" value="NZ_CP144380.1"/>
</dbReference>
<feature type="binding site" evidence="7">
    <location>
        <position position="458"/>
    </location>
    <ligand>
        <name>[4Fe-4S] cluster</name>
        <dbReference type="ChEBI" id="CHEBI:49883"/>
    </ligand>
</feature>
<sequence length="483" mass="52257">MRRTLDIVDTRPPDLDDKPREECGVVAITGVEGAAELAFLGLYALQHRGQEAGGMVAVDDDGVARVHKGLGLVADVFDAESLKRLEGSTALGHVRYSTAGGGGARNAQPIVVRYAEGDLAVAHNGNLTNAHDLRNWLVREGSIFQGTNDSEVVVHLVARSRHETVDLQIDDALTHLEGAFSMVISVGQTLYAVRDRRGFRPLVLGRVEGGHVVASETCALDILGAEYIRDIEPGEVLKIEGDKVENLRPLPPAKKASPCIFELVYFARPDSRLWGVSVDRARRAFGRQLAREHHVEADCVIAVPDSANSAALGYAEESGIPYELGLLRNHYVGRTFIKPSQADRDFGARIKYNPVREVMEGQRVVVVDDSLVRGTTSRSLVKFMKEAGAKEVHFRIASPPVKSPCFYGIDMPSRSELIGSTRSVEEIAEELGVDSLGYLSLEGMQGAVEDAGPFCNACFSGDYPAPLIDVEKGYVPGNVGPSC</sequence>
<keyword evidence="3 7" id="KW-0328">Glycosyltransferase</keyword>
<comment type="caution">
    <text evidence="10">The sequence shown here is derived from an EMBL/GenBank/DDBJ whole genome shotgun (WGS) entry which is preliminary data.</text>
</comment>
<dbReference type="Gene3D" id="3.40.50.2020">
    <property type="match status" value="1"/>
</dbReference>
<evidence type="ECO:0000256" key="8">
    <source>
        <dbReference type="PIRNR" id="PIRNR000485"/>
    </source>
</evidence>
<comment type="cofactor">
    <cofactor evidence="7">
        <name>[4Fe-4S] cluster</name>
        <dbReference type="ChEBI" id="CHEBI:49883"/>
    </cofactor>
    <text evidence="7">Binds 1 [4Fe-4S] cluster per subunit.</text>
</comment>
<gene>
    <name evidence="7 10" type="primary">purF</name>
    <name evidence="10" type="ORF">WI372_08235</name>
</gene>
<dbReference type="InterPro" id="IPR017932">
    <property type="entry name" value="GATase_2_dom"/>
</dbReference>
<evidence type="ECO:0000256" key="1">
    <source>
        <dbReference type="ARBA" id="ARBA00005209"/>
    </source>
</evidence>
<dbReference type="InterPro" id="IPR029057">
    <property type="entry name" value="PRTase-like"/>
</dbReference>
<dbReference type="EC" id="2.4.2.14" evidence="7"/>
<feature type="binding site" evidence="7">
    <location>
        <position position="405"/>
    </location>
    <ligand>
        <name>[4Fe-4S] cluster</name>
        <dbReference type="ChEBI" id="CHEBI:49883"/>
    </ligand>
</feature>